<dbReference type="InterPro" id="IPR029063">
    <property type="entry name" value="SAM-dependent_MTases_sf"/>
</dbReference>
<feature type="chain" id="PRO_5047086723" description="DNA (cytosine-5-)-methyltransferase" evidence="2">
    <location>
        <begin position="19"/>
        <end position="741"/>
    </location>
</feature>
<reference evidence="3" key="1">
    <citation type="submission" date="2023-10" db="EMBL/GenBank/DDBJ databases">
        <authorList>
            <person name="Chen Y."/>
            <person name="Shah S."/>
            <person name="Dougan E. K."/>
            <person name="Thang M."/>
            <person name="Chan C."/>
        </authorList>
    </citation>
    <scope>NUCLEOTIDE SEQUENCE [LARGE SCALE GENOMIC DNA]</scope>
</reference>
<sequence length="741" mass="79009">MFEALVTFLLAWKRLWFCARPHFSAFPALDTPVGPMDLDWDFVGSPAKKARRNPAVALVKKPPSAGSSTLSTLRRPAAAAPMSSTVRRRPAAAVDPTTQRPKVATGCCCTGLGADELALESIGVNAAPVFMFEQKVHLREHLAANFPDCDVILDDASSAPFTRRAPFAHCIADELRQTPDQRYLKRVQPWAFALENVPGLVNIRAECVAWILKQLENIKGHNNQPLRDVRWQILRTPKKVANGQPAATANRQRKQVKLFYQTCDSPKIISKRGVAVDAGSSALNHRANMMPCSTASRGASSGFWSASRRRKAAVDEMARAQGTGPGRVRSTGSDRQFGHALGNAMSQNVLERLFAQLLPSAGLANQGQLLDRPGSASSSERRGRASGGQLLAASVAPGDRQGSNATSRNAAPDESDVVFSSWRGSLDTASPASRKPPGSTAAAGSAAAAGSRLGRRRVRRVRASAQPSNSRPNAIITSSLGASASVTRPQRRGHGEGQGQARGAGDGGDSAPRRMGVHRRADGRSDERGSTGGRESPSSLATSSHRDGRAGQGPAALLAPGAAAPRRAAALAPAAAHLAACLGAGRAGAVEEGVLVVRPQKGEPLFSFELPTGGEFTPGRPRGDPTQQGPLALYNSAKGASIVCRPPTEPGFVRKQKENTPPSRQKTLKYHSVSDVQEDLECKFKDLKEDGRTEVQHRWYRIVRDASGARSAIMIVVIPEDTFKEEGQKMQRIVSSFKLGI</sequence>
<keyword evidence="4" id="KW-1185">Reference proteome</keyword>
<keyword evidence="2" id="KW-0732">Signal</keyword>
<feature type="region of interest" description="Disordered" evidence="1">
    <location>
        <begin position="60"/>
        <end position="97"/>
    </location>
</feature>
<feature type="region of interest" description="Disordered" evidence="1">
    <location>
        <begin position="314"/>
        <end position="339"/>
    </location>
</feature>
<evidence type="ECO:0000256" key="1">
    <source>
        <dbReference type="SAM" id="MobiDB-lite"/>
    </source>
</evidence>
<feature type="region of interest" description="Disordered" evidence="1">
    <location>
        <begin position="366"/>
        <end position="556"/>
    </location>
</feature>
<protein>
    <recommendedName>
        <fullName evidence="5">DNA (cytosine-5-)-methyltransferase</fullName>
    </recommendedName>
</protein>
<evidence type="ECO:0008006" key="5">
    <source>
        <dbReference type="Google" id="ProtNLM"/>
    </source>
</evidence>
<evidence type="ECO:0000313" key="3">
    <source>
        <dbReference type="EMBL" id="CAK0875672.1"/>
    </source>
</evidence>
<gene>
    <name evidence="3" type="ORF">PCOR1329_LOCUS60284</name>
</gene>
<accession>A0ABN9VQE5</accession>
<dbReference type="EMBL" id="CAUYUJ010017542">
    <property type="protein sequence ID" value="CAK0875672.1"/>
    <property type="molecule type" value="Genomic_DNA"/>
</dbReference>
<feature type="compositionally biased region" description="Basic residues" evidence="1">
    <location>
        <begin position="453"/>
        <end position="462"/>
    </location>
</feature>
<feature type="compositionally biased region" description="Polar residues" evidence="1">
    <location>
        <begin position="466"/>
        <end position="487"/>
    </location>
</feature>
<comment type="caution">
    <text evidence="3">The sequence shown here is derived from an EMBL/GenBank/DDBJ whole genome shotgun (WGS) entry which is preliminary data.</text>
</comment>
<feature type="signal peptide" evidence="2">
    <location>
        <begin position="1"/>
        <end position="18"/>
    </location>
</feature>
<dbReference type="Proteomes" id="UP001189429">
    <property type="component" value="Unassembled WGS sequence"/>
</dbReference>
<evidence type="ECO:0000256" key="2">
    <source>
        <dbReference type="SAM" id="SignalP"/>
    </source>
</evidence>
<feature type="compositionally biased region" description="Gly residues" evidence="1">
    <location>
        <begin position="496"/>
        <end position="508"/>
    </location>
</feature>
<organism evidence="3 4">
    <name type="scientific">Prorocentrum cordatum</name>
    <dbReference type="NCBI Taxonomy" id="2364126"/>
    <lineage>
        <taxon>Eukaryota</taxon>
        <taxon>Sar</taxon>
        <taxon>Alveolata</taxon>
        <taxon>Dinophyceae</taxon>
        <taxon>Prorocentrales</taxon>
        <taxon>Prorocentraceae</taxon>
        <taxon>Prorocentrum</taxon>
    </lineage>
</organism>
<name>A0ABN9VQE5_9DINO</name>
<feature type="compositionally biased region" description="Low complexity" evidence="1">
    <location>
        <begin position="441"/>
        <end position="452"/>
    </location>
</feature>
<dbReference type="SUPFAM" id="SSF53335">
    <property type="entry name" value="S-adenosyl-L-methionine-dependent methyltransferases"/>
    <property type="match status" value="1"/>
</dbReference>
<proteinExistence type="predicted"/>
<feature type="compositionally biased region" description="Basic and acidic residues" evidence="1">
    <location>
        <begin position="519"/>
        <end position="529"/>
    </location>
</feature>
<evidence type="ECO:0000313" key="4">
    <source>
        <dbReference type="Proteomes" id="UP001189429"/>
    </source>
</evidence>